<dbReference type="VEuPathDB" id="FungiDB:AAP_02408"/>
<evidence type="ECO:0000313" key="3">
    <source>
        <dbReference type="Proteomes" id="UP000242877"/>
    </source>
</evidence>
<name>A0A168A8R2_9EURO</name>
<dbReference type="EMBL" id="AZGZ01000008">
    <property type="protein sequence ID" value="KZZ93616.1"/>
    <property type="molecule type" value="Genomic_DNA"/>
</dbReference>
<sequence length="461" mass="53254">MLANNKTPISVRRKRGRAQQEQKSQKTARQHNKRKLQDLRVHLKRRRVEGSESSLPEIIKERRRKASRLSGLETLPPELIELIFLNCLECNLAFASPYIGAILSREAIYRLLIRVAFFRPSAVHHDLFFYKHRPSLPIYLSKITDEEIGNLQHAILRTKWFTINRLMSVGDDIFRLYAQNQWFDRGVVMQPDDREKLEHWLDVGLRTYNGDVSERFQGKIGDMDYMLRFWIHDRDSQMDVSESPDAQDSSSARSVSITFPYPILRFPDCRLRGPWTPEKVQFIKAMAPYTHVGQQSTRFTTSASALQDGIGCAIEENNVEALEILLTSYHKPKEIQPVFFLSAIHEPAGVELIKLLIRFCPFSLPHDDAEVTQFAMSVRDQGDPFGDWLLDYMLHLPGDIASDTPLFSHGRIVQYRNQRTEQALKVFGPLKEENPNRIDEIDELQEAIEDPNRLAGPEMLA</sequence>
<dbReference type="Proteomes" id="UP000242877">
    <property type="component" value="Unassembled WGS sequence"/>
</dbReference>
<keyword evidence="3" id="KW-1185">Reference proteome</keyword>
<gene>
    <name evidence="2" type="ORF">AAP_02408</name>
</gene>
<evidence type="ECO:0000313" key="2">
    <source>
        <dbReference type="EMBL" id="KZZ93616.1"/>
    </source>
</evidence>
<reference evidence="2 3" key="1">
    <citation type="journal article" date="2016" name="Genome Biol. Evol.">
        <title>Divergent and convergent evolution of fungal pathogenicity.</title>
        <authorList>
            <person name="Shang Y."/>
            <person name="Xiao G."/>
            <person name="Zheng P."/>
            <person name="Cen K."/>
            <person name="Zhan S."/>
            <person name="Wang C."/>
        </authorList>
    </citation>
    <scope>NUCLEOTIDE SEQUENCE [LARGE SCALE GENOMIC DNA]</scope>
    <source>
        <strain evidence="2 3">ARSEF 7405</strain>
    </source>
</reference>
<organism evidence="2 3">
    <name type="scientific">Ascosphaera apis ARSEF 7405</name>
    <dbReference type="NCBI Taxonomy" id="392613"/>
    <lineage>
        <taxon>Eukaryota</taxon>
        <taxon>Fungi</taxon>
        <taxon>Dikarya</taxon>
        <taxon>Ascomycota</taxon>
        <taxon>Pezizomycotina</taxon>
        <taxon>Eurotiomycetes</taxon>
        <taxon>Eurotiomycetidae</taxon>
        <taxon>Onygenales</taxon>
        <taxon>Ascosphaeraceae</taxon>
        <taxon>Ascosphaera</taxon>
    </lineage>
</organism>
<comment type="caution">
    <text evidence="2">The sequence shown here is derived from an EMBL/GenBank/DDBJ whole genome shotgun (WGS) entry which is preliminary data.</text>
</comment>
<accession>A0A168A8R2</accession>
<dbReference type="OrthoDB" id="4204819at2759"/>
<protein>
    <submittedName>
        <fullName evidence="2">Uncharacterized protein</fullName>
    </submittedName>
</protein>
<proteinExistence type="predicted"/>
<feature type="region of interest" description="Disordered" evidence="1">
    <location>
        <begin position="1"/>
        <end position="36"/>
    </location>
</feature>
<evidence type="ECO:0000256" key="1">
    <source>
        <dbReference type="SAM" id="MobiDB-lite"/>
    </source>
</evidence>
<dbReference type="AlphaFoldDB" id="A0A168A8R2"/>